<keyword evidence="5" id="KW-1185">Reference proteome</keyword>
<feature type="chain" id="PRO_5021772544" evidence="2">
    <location>
        <begin position="22"/>
        <end position="167"/>
    </location>
</feature>
<feature type="region of interest" description="Disordered" evidence="1">
    <location>
        <begin position="53"/>
        <end position="112"/>
    </location>
</feature>
<feature type="signal peptide" evidence="2">
    <location>
        <begin position="1"/>
        <end position="21"/>
    </location>
</feature>
<sequence>MNYRHWMIGTLLVACSTVAQAQWVWKDAKGVRQYSDQPPPASVPLSNVLKAPPGQLPDLRREMTGPSAAATPAAPAAKGKPTLAQRNEDYEKRRQEAAQTAQQAATEAQNKASEAANCQNARDNQRMLESGIRVATADANGERVFLDDAQKAAQLKRSRDIIAMSCK</sequence>
<dbReference type="Pfam" id="PF13511">
    <property type="entry name" value="DUF4124"/>
    <property type="match status" value="1"/>
</dbReference>
<accession>A0A562RGC2</accession>
<feature type="compositionally biased region" description="Basic and acidic residues" evidence="1">
    <location>
        <begin position="86"/>
        <end position="96"/>
    </location>
</feature>
<evidence type="ECO:0000313" key="5">
    <source>
        <dbReference type="Proteomes" id="UP000318431"/>
    </source>
</evidence>
<dbReference type="OrthoDB" id="9181422at2"/>
<evidence type="ECO:0000256" key="1">
    <source>
        <dbReference type="SAM" id="MobiDB-lite"/>
    </source>
</evidence>
<gene>
    <name evidence="4" type="ORF">IP91_01579</name>
</gene>
<name>A0A562RGC2_9BURK</name>
<keyword evidence="2" id="KW-0732">Signal</keyword>
<dbReference type="RefSeq" id="WP_145648374.1">
    <property type="nucleotide sequence ID" value="NZ_VLLB01000002.1"/>
</dbReference>
<feature type="domain" description="DUF4124" evidence="3">
    <location>
        <begin position="10"/>
        <end position="76"/>
    </location>
</feature>
<proteinExistence type="predicted"/>
<dbReference type="InterPro" id="IPR025392">
    <property type="entry name" value="DUF4124"/>
</dbReference>
<comment type="caution">
    <text evidence="4">The sequence shown here is derived from an EMBL/GenBank/DDBJ whole genome shotgun (WGS) entry which is preliminary data.</text>
</comment>
<protein>
    <submittedName>
        <fullName evidence="4">Uncharacterized protein DUF4124</fullName>
    </submittedName>
</protein>
<dbReference type="AlphaFoldDB" id="A0A562RGC2"/>
<feature type="compositionally biased region" description="Low complexity" evidence="1">
    <location>
        <begin position="65"/>
        <end position="84"/>
    </location>
</feature>
<dbReference type="Proteomes" id="UP000318431">
    <property type="component" value="Unassembled WGS sequence"/>
</dbReference>
<dbReference type="EMBL" id="VLLB01000002">
    <property type="protein sequence ID" value="TWI67466.1"/>
    <property type="molecule type" value="Genomic_DNA"/>
</dbReference>
<feature type="compositionally biased region" description="Low complexity" evidence="1">
    <location>
        <begin position="97"/>
        <end position="109"/>
    </location>
</feature>
<evidence type="ECO:0000256" key="2">
    <source>
        <dbReference type="SAM" id="SignalP"/>
    </source>
</evidence>
<evidence type="ECO:0000313" key="4">
    <source>
        <dbReference type="EMBL" id="TWI67466.1"/>
    </source>
</evidence>
<evidence type="ECO:0000259" key="3">
    <source>
        <dbReference type="Pfam" id="PF13511"/>
    </source>
</evidence>
<reference evidence="4 5" key="1">
    <citation type="journal article" date="2015" name="Stand. Genomic Sci.">
        <title>Genomic Encyclopedia of Bacterial and Archaeal Type Strains, Phase III: the genomes of soil and plant-associated and newly described type strains.</title>
        <authorList>
            <person name="Whitman W.B."/>
            <person name="Woyke T."/>
            <person name="Klenk H.P."/>
            <person name="Zhou Y."/>
            <person name="Lilburn T.G."/>
            <person name="Beck B.J."/>
            <person name="De Vos P."/>
            <person name="Vandamme P."/>
            <person name="Eisen J.A."/>
            <person name="Garrity G."/>
            <person name="Hugenholtz P."/>
            <person name="Kyrpides N.C."/>
        </authorList>
    </citation>
    <scope>NUCLEOTIDE SEQUENCE [LARGE SCALE GENOMIC DNA]</scope>
    <source>
        <strain evidence="4 5">CGMCC 1.10822</strain>
    </source>
</reference>
<organism evidence="4 5">
    <name type="scientific">Pseudoduganella lurida</name>
    <dbReference type="NCBI Taxonomy" id="1036180"/>
    <lineage>
        <taxon>Bacteria</taxon>
        <taxon>Pseudomonadati</taxon>
        <taxon>Pseudomonadota</taxon>
        <taxon>Betaproteobacteria</taxon>
        <taxon>Burkholderiales</taxon>
        <taxon>Oxalobacteraceae</taxon>
        <taxon>Telluria group</taxon>
        <taxon>Pseudoduganella</taxon>
    </lineage>
</organism>
<dbReference type="PROSITE" id="PS51257">
    <property type="entry name" value="PROKAR_LIPOPROTEIN"/>
    <property type="match status" value="1"/>
</dbReference>